<gene>
    <name evidence="7" type="ORF">FYL31_05085</name>
    <name evidence="6" type="ORF">T1815_01591</name>
</gene>
<dbReference type="Gene3D" id="1.10.150.130">
    <property type="match status" value="1"/>
</dbReference>
<feature type="domain" description="Tyr recombinase" evidence="4">
    <location>
        <begin position="178"/>
        <end position="402"/>
    </location>
</feature>
<reference evidence="8" key="1">
    <citation type="submission" date="2015-05" db="EMBL/GenBank/DDBJ databases">
        <authorList>
            <consortium name="Pathogen Informatics"/>
        </authorList>
    </citation>
    <scope>NUCLEOTIDE SEQUENCE [LARGE SCALE GENOMIC DNA]</scope>
    <source>
        <strain evidence="8">T1-815</strain>
    </source>
</reference>
<dbReference type="PROSITE" id="PS51900">
    <property type="entry name" value="CB"/>
    <property type="match status" value="1"/>
</dbReference>
<reference evidence="6" key="2">
    <citation type="submission" date="2015-05" db="EMBL/GenBank/DDBJ databases">
        <authorList>
            <person name="Wang D.B."/>
            <person name="Wang M."/>
        </authorList>
    </citation>
    <scope>NUCLEOTIDE SEQUENCE [LARGE SCALE GENOMIC DNA]</scope>
    <source>
        <strain evidence="6">T1-815</strain>
    </source>
</reference>
<dbReference type="InterPro" id="IPR010998">
    <property type="entry name" value="Integrase_recombinase_N"/>
</dbReference>
<evidence type="ECO:0000259" key="5">
    <source>
        <dbReference type="PROSITE" id="PS51900"/>
    </source>
</evidence>
<dbReference type="Pfam" id="PF02920">
    <property type="entry name" value="Integrase_DNA"/>
    <property type="match status" value="1"/>
</dbReference>
<feature type="domain" description="Core-binding (CB)" evidence="5">
    <location>
        <begin position="70"/>
        <end position="152"/>
    </location>
</feature>
<dbReference type="Gene3D" id="3.30.160.60">
    <property type="entry name" value="Classic Zinc Finger"/>
    <property type="match status" value="1"/>
</dbReference>
<dbReference type="AlphaFoldDB" id="A0A0M6WYS6"/>
<dbReference type="SUPFAM" id="SSF54171">
    <property type="entry name" value="DNA-binding domain"/>
    <property type="match status" value="1"/>
</dbReference>
<dbReference type="Proteomes" id="UP000324327">
    <property type="component" value="Unassembled WGS sequence"/>
</dbReference>
<evidence type="ECO:0000256" key="2">
    <source>
        <dbReference type="ARBA" id="ARBA00023172"/>
    </source>
</evidence>
<evidence type="ECO:0000313" key="9">
    <source>
        <dbReference type="Proteomes" id="UP000324327"/>
    </source>
</evidence>
<dbReference type="GO" id="GO:0003677">
    <property type="term" value="F:DNA binding"/>
    <property type="evidence" value="ECO:0007669"/>
    <property type="project" value="UniProtKB-UniRule"/>
</dbReference>
<dbReference type="InterPro" id="IPR016177">
    <property type="entry name" value="DNA-bd_dom_sf"/>
</dbReference>
<dbReference type="Pfam" id="PF00589">
    <property type="entry name" value="Phage_integrase"/>
    <property type="match status" value="1"/>
</dbReference>
<dbReference type="PANTHER" id="PTHR30349">
    <property type="entry name" value="PHAGE INTEGRASE-RELATED"/>
    <property type="match status" value="1"/>
</dbReference>
<dbReference type="InterPro" id="IPR002104">
    <property type="entry name" value="Integrase_catalytic"/>
</dbReference>
<dbReference type="SUPFAM" id="SSF56349">
    <property type="entry name" value="DNA breaking-rejoining enzymes"/>
    <property type="match status" value="1"/>
</dbReference>
<evidence type="ECO:0000313" key="8">
    <source>
        <dbReference type="Proteomes" id="UP000049472"/>
    </source>
</evidence>
<dbReference type="GO" id="GO:0008907">
    <property type="term" value="F:integrase activity"/>
    <property type="evidence" value="ECO:0007669"/>
    <property type="project" value="InterPro"/>
</dbReference>
<dbReference type="EMBL" id="VSTF01000003">
    <property type="protein sequence ID" value="TYL60995.1"/>
    <property type="molecule type" value="Genomic_DNA"/>
</dbReference>
<protein>
    <submittedName>
        <fullName evidence="6">Integrase/recombinase, XerC/CodV family</fullName>
    </submittedName>
    <submittedName>
        <fullName evidence="7">Site-specific integrase</fullName>
    </submittedName>
</protein>
<dbReference type="InterPro" id="IPR050090">
    <property type="entry name" value="Tyrosine_recombinase_XerCD"/>
</dbReference>
<dbReference type="InterPro" id="IPR011010">
    <property type="entry name" value="DNA_brk_join_enz"/>
</dbReference>
<sequence length="411" mass="47934">MACRKDGKGRVLRKGEHYRKTDGRYSYMYTDPLGKKRTIYAKSLVTLRQKEDELVRDQMDGLNVYVAGSADVNFLFDRYISTKTELRSTTKANYLYTWDHFIRDTFGKKKIKDVKYSDVLFFYTDLITNKGLQVNTLESINTVLRPTFELAVRDDIIRRNPVDGAYAEVKKRNGGARKSRRALTVEQQREFIDYVAKNPFFFHWYPFFVFLLGTGCRIGEAIGIRWDDVDMKKRTININHSLTYYTRSDNSFKCEFRVSEPKTEAGIRTIPMMGPVYEVLKSEYQRQQEEGFCVAEVDGMTNFIFTNRFGNPHNPQAVNRAIKRIVDTHNAEEEVEAKKKKREPIMLPRFSCHIFRHTFASRFCENETNVKVIQEVMGHADVSTTMNIYAEANPEVTREALEKLAKNMDVF</sequence>
<proteinExistence type="predicted"/>
<keyword evidence="8" id="KW-1185">Reference proteome</keyword>
<evidence type="ECO:0000313" key="7">
    <source>
        <dbReference type="EMBL" id="TYL60995.1"/>
    </source>
</evidence>
<dbReference type="InterPro" id="IPR004191">
    <property type="entry name" value="Integrase_Tn916-type_DNA-bd_N"/>
</dbReference>
<evidence type="ECO:0000259" key="4">
    <source>
        <dbReference type="PROSITE" id="PS51898"/>
    </source>
</evidence>
<dbReference type="RefSeq" id="WP_055062805.1">
    <property type="nucleotide sequence ID" value="NZ_CVRQ01000069.1"/>
</dbReference>
<evidence type="ECO:0000256" key="1">
    <source>
        <dbReference type="ARBA" id="ARBA00023125"/>
    </source>
</evidence>
<name>A0A0M6WYS6_9FIRM</name>
<dbReference type="InterPro" id="IPR013762">
    <property type="entry name" value="Integrase-like_cat_sf"/>
</dbReference>
<dbReference type="EMBL" id="CVRQ01000069">
    <property type="protein sequence ID" value="CRL42384.1"/>
    <property type="molecule type" value="Genomic_DNA"/>
</dbReference>
<dbReference type="Gene3D" id="1.10.443.10">
    <property type="entry name" value="Intergrase catalytic core"/>
    <property type="match status" value="1"/>
</dbReference>
<dbReference type="PROSITE" id="PS51898">
    <property type="entry name" value="TYR_RECOMBINASE"/>
    <property type="match status" value="1"/>
</dbReference>
<dbReference type="GO" id="GO:0006310">
    <property type="term" value="P:DNA recombination"/>
    <property type="evidence" value="ECO:0007669"/>
    <property type="project" value="UniProtKB-KW"/>
</dbReference>
<dbReference type="InterPro" id="IPR044068">
    <property type="entry name" value="CB"/>
</dbReference>
<dbReference type="Proteomes" id="UP000049472">
    <property type="component" value="Unassembled WGS sequence"/>
</dbReference>
<accession>A0A0M6WYS6</accession>
<dbReference type="CDD" id="cd01189">
    <property type="entry name" value="INT_ICEBs1_C_like"/>
    <property type="match status" value="1"/>
</dbReference>
<reference evidence="7 9" key="4">
    <citation type="submission" date="2019-09" db="EMBL/GenBank/DDBJ databases">
        <title>Strain-level analysis of Eubacterium rectale using genomes from metagenomes.</title>
        <authorList>
            <person name="Karcher N."/>
            <person name="Segata N."/>
        </authorList>
    </citation>
    <scope>NUCLEOTIDE SEQUENCE [LARGE SCALE GENOMIC DNA]</scope>
    <source>
        <strain evidence="7 9">T3WBe13</strain>
    </source>
</reference>
<organism evidence="6 8">
    <name type="scientific">Agathobacter rectalis</name>
    <dbReference type="NCBI Taxonomy" id="39491"/>
    <lineage>
        <taxon>Bacteria</taxon>
        <taxon>Bacillati</taxon>
        <taxon>Bacillota</taxon>
        <taxon>Clostridia</taxon>
        <taxon>Lachnospirales</taxon>
        <taxon>Lachnospiraceae</taxon>
        <taxon>Agathobacter</taxon>
    </lineage>
</organism>
<keyword evidence="2" id="KW-0233">DNA recombination</keyword>
<reference evidence="7 9" key="3">
    <citation type="submission" date="2019-08" db="EMBL/GenBank/DDBJ databases">
        <authorList>
            <person name="Duncan S."/>
            <person name="Walker A."/>
        </authorList>
    </citation>
    <scope>NUCLEOTIDE SEQUENCE [LARGE SCALE GENOMIC DNA]</scope>
    <source>
        <strain evidence="7 9">T3WBe13</strain>
    </source>
</reference>
<evidence type="ECO:0000313" key="6">
    <source>
        <dbReference type="EMBL" id="CRL42384.1"/>
    </source>
</evidence>
<evidence type="ECO:0000256" key="3">
    <source>
        <dbReference type="PROSITE-ProRule" id="PRU01248"/>
    </source>
</evidence>
<keyword evidence="1 3" id="KW-0238">DNA-binding</keyword>